<dbReference type="KEGG" id="puo:RZN69_07470"/>
<evidence type="ECO:0000256" key="2">
    <source>
        <dbReference type="ARBA" id="ARBA00022729"/>
    </source>
</evidence>
<feature type="domain" description="Heparinase II/III-like C-terminal" evidence="5">
    <location>
        <begin position="232"/>
        <end position="447"/>
    </location>
</feature>
<keyword evidence="4 7" id="KW-0456">Lyase</keyword>
<keyword evidence="2" id="KW-0732">Signal</keyword>
<evidence type="ECO:0000259" key="5">
    <source>
        <dbReference type="Pfam" id="PF07940"/>
    </source>
</evidence>
<evidence type="ECO:0000313" key="8">
    <source>
        <dbReference type="Proteomes" id="UP001304300"/>
    </source>
</evidence>
<organism evidence="7 8">
    <name type="scientific">Rubellicoccus peritrichatus</name>
    <dbReference type="NCBI Taxonomy" id="3080537"/>
    <lineage>
        <taxon>Bacteria</taxon>
        <taxon>Pseudomonadati</taxon>
        <taxon>Verrucomicrobiota</taxon>
        <taxon>Opitutia</taxon>
        <taxon>Puniceicoccales</taxon>
        <taxon>Cerasicoccaceae</taxon>
        <taxon>Rubellicoccus</taxon>
    </lineage>
</organism>
<dbReference type="SUPFAM" id="SSF48230">
    <property type="entry name" value="Chondroitin AC/alginate lyase"/>
    <property type="match status" value="1"/>
</dbReference>
<evidence type="ECO:0000313" key="7">
    <source>
        <dbReference type="EMBL" id="WOO42928.1"/>
    </source>
</evidence>
<gene>
    <name evidence="7" type="ORF">RZN69_07470</name>
</gene>
<dbReference type="GO" id="GO:0016829">
    <property type="term" value="F:lyase activity"/>
    <property type="evidence" value="ECO:0007669"/>
    <property type="project" value="UniProtKB-KW"/>
</dbReference>
<dbReference type="Pfam" id="PF07940">
    <property type="entry name" value="Hepar_II_III_C"/>
    <property type="match status" value="1"/>
</dbReference>
<dbReference type="AlphaFoldDB" id="A0AAQ3LFP0"/>
<dbReference type="Gene3D" id="1.50.10.100">
    <property type="entry name" value="Chondroitin AC/alginate lyase"/>
    <property type="match status" value="1"/>
</dbReference>
<keyword evidence="8" id="KW-1185">Reference proteome</keyword>
<protein>
    <submittedName>
        <fullName evidence="7">Alginate lyase family protein</fullName>
    </submittedName>
</protein>
<keyword evidence="3" id="KW-0574">Periplasm</keyword>
<sequence length="472" mass="54831">MEQCLGQPMSWGATGLGKLWDYNLHYFEWLWGLQFEDAKNAIFHWIDKHPFSRNSVGWESYPISLRLMNWLGYWGTVGRWYFEADNFLQEKIWHSVFSQCDWLVRHLEKHLLGNHYFENAVALWIVGSFYEHPSAAKWKSLGSEILNEQLNEQMLYDGMHFERSPMYHSRFVYTLSWLTEIDEALGQFSFGFRDWYTKAIDAAGSVSHPDGKIALFNDSAFDIYPEVECQAQPEGAFSLHDAGYYGFRSSEQDYIIIDAGRVGPDYIPGHAHCDVLSFELSINGNRFITDSGVYNYEVCDSRHYSRSTAAHNTFGPVDHEQAEIWSAFRVGGRPNVEVSDWSPSSGYGFTLKARHDGFERRQCSYARHARRFVFSSDGKLLIEEHFSADDTLEWEGRIHFDPSVTLVEQAKDELFFESHSARMRLAVRGVERISMRKTPYFPKFNVKVERNCFTYFCKAKQGVIQVSMDWGI</sequence>
<dbReference type="PANTHER" id="PTHR39210:SF1">
    <property type="entry name" value="HEPARIN-SULFATE LYASE"/>
    <property type="match status" value="1"/>
</dbReference>
<dbReference type="PANTHER" id="PTHR39210">
    <property type="entry name" value="HEPARIN-SULFATE LYASE"/>
    <property type="match status" value="1"/>
</dbReference>
<comment type="subcellular location">
    <subcellularLocation>
        <location evidence="1">Periplasm</location>
    </subcellularLocation>
</comment>
<feature type="domain" description="Heparin-sulfate lyase N-terminal" evidence="6">
    <location>
        <begin position="45"/>
        <end position="220"/>
    </location>
</feature>
<dbReference type="Proteomes" id="UP001304300">
    <property type="component" value="Chromosome"/>
</dbReference>
<dbReference type="GO" id="GO:0042597">
    <property type="term" value="C:periplasmic space"/>
    <property type="evidence" value="ECO:0007669"/>
    <property type="project" value="UniProtKB-SubCell"/>
</dbReference>
<proteinExistence type="predicted"/>
<dbReference type="EMBL" id="CP136920">
    <property type="protein sequence ID" value="WOO42928.1"/>
    <property type="molecule type" value="Genomic_DNA"/>
</dbReference>
<accession>A0AAQ3LFP0</accession>
<dbReference type="InterPro" id="IPR012480">
    <property type="entry name" value="Hepar_II_III_C"/>
</dbReference>
<evidence type="ECO:0000256" key="1">
    <source>
        <dbReference type="ARBA" id="ARBA00004418"/>
    </source>
</evidence>
<evidence type="ECO:0000259" key="6">
    <source>
        <dbReference type="Pfam" id="PF16889"/>
    </source>
</evidence>
<dbReference type="Gene3D" id="2.70.98.70">
    <property type="match status" value="1"/>
</dbReference>
<evidence type="ECO:0000256" key="3">
    <source>
        <dbReference type="ARBA" id="ARBA00022764"/>
    </source>
</evidence>
<reference evidence="7 8" key="1">
    <citation type="submission" date="2023-10" db="EMBL/GenBank/DDBJ databases">
        <title>Rubellicoccus peritrichatus gen. nov., sp. nov., isolated from an algae of coral reef tank.</title>
        <authorList>
            <person name="Luo J."/>
        </authorList>
    </citation>
    <scope>NUCLEOTIDE SEQUENCE [LARGE SCALE GENOMIC DNA]</scope>
    <source>
        <strain evidence="7 8">CR14</strain>
    </source>
</reference>
<name>A0AAQ3LFP0_9BACT</name>
<dbReference type="RefSeq" id="WP_317835462.1">
    <property type="nucleotide sequence ID" value="NZ_CP136920.1"/>
</dbReference>
<evidence type="ECO:0000256" key="4">
    <source>
        <dbReference type="ARBA" id="ARBA00023239"/>
    </source>
</evidence>
<dbReference type="InterPro" id="IPR031680">
    <property type="entry name" value="Hepar_II_III_N"/>
</dbReference>
<dbReference type="InterPro" id="IPR008929">
    <property type="entry name" value="Chondroitin_lyas"/>
</dbReference>
<dbReference type="Pfam" id="PF16889">
    <property type="entry name" value="Hepar_II_III_N"/>
    <property type="match status" value="1"/>
</dbReference>